<comment type="caution">
    <text evidence="2">The sequence shown here is derived from an EMBL/GenBank/DDBJ whole genome shotgun (WGS) entry which is preliminary data.</text>
</comment>
<evidence type="ECO:0000313" key="3">
    <source>
        <dbReference type="Proteomes" id="UP000619244"/>
    </source>
</evidence>
<proteinExistence type="predicted"/>
<organism evidence="2 3">
    <name type="scientific">Streptomyces minutiscleroticus</name>
    <dbReference type="NCBI Taxonomy" id="68238"/>
    <lineage>
        <taxon>Bacteria</taxon>
        <taxon>Bacillati</taxon>
        <taxon>Actinomycetota</taxon>
        <taxon>Actinomycetes</taxon>
        <taxon>Kitasatosporales</taxon>
        <taxon>Streptomycetaceae</taxon>
        <taxon>Streptomyces</taxon>
    </lineage>
</organism>
<evidence type="ECO:0000313" key="2">
    <source>
        <dbReference type="EMBL" id="GGY11275.1"/>
    </source>
</evidence>
<feature type="compositionally biased region" description="Low complexity" evidence="1">
    <location>
        <begin position="81"/>
        <end position="102"/>
    </location>
</feature>
<dbReference type="AlphaFoldDB" id="A0A918P101"/>
<name>A0A918P101_9ACTN</name>
<accession>A0A918P101</accession>
<reference evidence="2" key="2">
    <citation type="submission" date="2020-09" db="EMBL/GenBank/DDBJ databases">
        <authorList>
            <person name="Sun Q."/>
            <person name="Ohkuma M."/>
        </authorList>
    </citation>
    <scope>NUCLEOTIDE SEQUENCE</scope>
    <source>
        <strain evidence="2">JCM 4790</strain>
    </source>
</reference>
<reference evidence="2" key="1">
    <citation type="journal article" date="2014" name="Int. J. Syst. Evol. Microbiol.">
        <title>Complete genome sequence of Corynebacterium casei LMG S-19264T (=DSM 44701T), isolated from a smear-ripened cheese.</title>
        <authorList>
            <consortium name="US DOE Joint Genome Institute (JGI-PGF)"/>
            <person name="Walter F."/>
            <person name="Albersmeier A."/>
            <person name="Kalinowski J."/>
            <person name="Ruckert C."/>
        </authorList>
    </citation>
    <scope>NUCLEOTIDE SEQUENCE</scope>
    <source>
        <strain evidence="2">JCM 4790</strain>
    </source>
</reference>
<feature type="region of interest" description="Disordered" evidence="1">
    <location>
        <begin position="21"/>
        <end position="102"/>
    </location>
</feature>
<keyword evidence="3" id="KW-1185">Reference proteome</keyword>
<evidence type="ECO:0000256" key="1">
    <source>
        <dbReference type="SAM" id="MobiDB-lite"/>
    </source>
</evidence>
<feature type="compositionally biased region" description="Gly residues" evidence="1">
    <location>
        <begin position="64"/>
        <end position="80"/>
    </location>
</feature>
<dbReference type="EMBL" id="BMVU01000077">
    <property type="protein sequence ID" value="GGY11275.1"/>
    <property type="molecule type" value="Genomic_DNA"/>
</dbReference>
<dbReference type="Proteomes" id="UP000619244">
    <property type="component" value="Unassembled WGS sequence"/>
</dbReference>
<protein>
    <submittedName>
        <fullName evidence="2">Uncharacterized protein</fullName>
    </submittedName>
</protein>
<gene>
    <name evidence="2" type="ORF">GCM10010358_74660</name>
</gene>
<sequence>MCVVVTTSCPWVGAVAEYGPPAGRGGAGAGRRLPVRVSASGRGPARHGRRSRMEPAGPVSSPGPAGGGGVGKSGGGGIGGAFAVLSRGRSGPADRAAGARGR</sequence>